<dbReference type="KEGG" id="ctp:CTRG_02130"/>
<dbReference type="PANTHER" id="PTHR47219">
    <property type="entry name" value="RAB GTPASE-ACTIVATING PROTEIN 1-LIKE"/>
    <property type="match status" value="1"/>
</dbReference>
<name>C5M9G8_CANTT</name>
<feature type="compositionally biased region" description="Acidic residues" evidence="4">
    <location>
        <begin position="21"/>
        <end position="30"/>
    </location>
</feature>
<dbReference type="Gene3D" id="1.10.472.80">
    <property type="entry name" value="Ypt/Rab-GAP domain of gyp1p, domain 3"/>
    <property type="match status" value="1"/>
</dbReference>
<dbReference type="Pfam" id="PF00566">
    <property type="entry name" value="RabGAP-TBC"/>
    <property type="match status" value="1"/>
</dbReference>
<feature type="domain" description="Rab-GAP TBC" evidence="5">
    <location>
        <begin position="282"/>
        <end position="488"/>
    </location>
</feature>
<comment type="similarity">
    <text evidence="1">Belongs to the OCA5 family.</text>
</comment>
<protein>
    <recommendedName>
        <fullName evidence="2">Oxidant-induced cell-cycle arrest protein 5</fullName>
    </recommendedName>
</protein>
<organism evidence="6 7">
    <name type="scientific">Candida tropicalis (strain ATCC MYA-3404 / T1)</name>
    <name type="common">Yeast</name>
    <dbReference type="NCBI Taxonomy" id="294747"/>
    <lineage>
        <taxon>Eukaryota</taxon>
        <taxon>Fungi</taxon>
        <taxon>Dikarya</taxon>
        <taxon>Ascomycota</taxon>
        <taxon>Saccharomycotina</taxon>
        <taxon>Pichiomycetes</taxon>
        <taxon>Debaryomycetaceae</taxon>
        <taxon>Candida/Lodderomyces clade</taxon>
        <taxon>Candida</taxon>
    </lineage>
</organism>
<dbReference type="eggNOG" id="KOG2058">
    <property type="taxonomic scope" value="Eukaryota"/>
</dbReference>
<dbReference type="Gene3D" id="1.10.8.270">
    <property type="entry name" value="putative rabgap domain of human tbc1 domain family member 14 like domains"/>
    <property type="match status" value="1"/>
</dbReference>
<dbReference type="AlphaFoldDB" id="C5M9G8"/>
<dbReference type="SUPFAM" id="SSF47923">
    <property type="entry name" value="Ypt/Rab-GAP domain of gyp1p"/>
    <property type="match status" value="2"/>
</dbReference>
<reference evidence="6 7" key="1">
    <citation type="journal article" date="2009" name="Nature">
        <title>Evolution of pathogenicity and sexual reproduction in eight Candida genomes.</title>
        <authorList>
            <person name="Butler G."/>
            <person name="Rasmussen M.D."/>
            <person name="Lin M.F."/>
            <person name="Santos M.A."/>
            <person name="Sakthikumar S."/>
            <person name="Munro C.A."/>
            <person name="Rheinbay E."/>
            <person name="Grabherr M."/>
            <person name="Forche A."/>
            <person name="Reedy J.L."/>
            <person name="Agrafioti I."/>
            <person name="Arnaud M.B."/>
            <person name="Bates S."/>
            <person name="Brown A.J."/>
            <person name="Brunke S."/>
            <person name="Costanzo M.C."/>
            <person name="Fitzpatrick D.A."/>
            <person name="de Groot P.W."/>
            <person name="Harris D."/>
            <person name="Hoyer L.L."/>
            <person name="Hube B."/>
            <person name="Klis F.M."/>
            <person name="Kodira C."/>
            <person name="Lennard N."/>
            <person name="Logue M.E."/>
            <person name="Martin R."/>
            <person name="Neiman A.M."/>
            <person name="Nikolaou E."/>
            <person name="Quail M.A."/>
            <person name="Quinn J."/>
            <person name="Santos M.C."/>
            <person name="Schmitzberger F.F."/>
            <person name="Sherlock G."/>
            <person name="Shah P."/>
            <person name="Silverstein K.A."/>
            <person name="Skrzypek M.S."/>
            <person name="Soll D."/>
            <person name="Staggs R."/>
            <person name="Stansfield I."/>
            <person name="Stumpf M.P."/>
            <person name="Sudbery P.E."/>
            <person name="Srikantha T."/>
            <person name="Zeng Q."/>
            <person name="Berman J."/>
            <person name="Berriman M."/>
            <person name="Heitman J."/>
            <person name="Gow N.A."/>
            <person name="Lorenz M.C."/>
            <person name="Birren B.W."/>
            <person name="Kellis M."/>
            <person name="Cuomo C.A."/>
        </authorList>
    </citation>
    <scope>NUCLEOTIDE SEQUENCE [LARGE SCALE GENOMIC DNA]</scope>
    <source>
        <strain evidence="7">ATCC MYA-3404 / T1</strain>
    </source>
</reference>
<dbReference type="PANTHER" id="PTHR47219:SF20">
    <property type="entry name" value="TBC1 DOMAIN FAMILY MEMBER 2B"/>
    <property type="match status" value="1"/>
</dbReference>
<dbReference type="VEuPathDB" id="FungiDB:CTRG_02130"/>
<gene>
    <name evidence="6" type="ORF">CTRG_02130</name>
</gene>
<dbReference type="GO" id="GO:0005096">
    <property type="term" value="F:GTPase activator activity"/>
    <property type="evidence" value="ECO:0007669"/>
    <property type="project" value="TreeGrafter"/>
</dbReference>
<dbReference type="InterPro" id="IPR000195">
    <property type="entry name" value="Rab-GAP-TBC_dom"/>
</dbReference>
<proteinExistence type="inferred from homology"/>
<dbReference type="GO" id="GO:0031267">
    <property type="term" value="F:small GTPase binding"/>
    <property type="evidence" value="ECO:0007669"/>
    <property type="project" value="TreeGrafter"/>
</dbReference>
<evidence type="ECO:0000256" key="2">
    <source>
        <dbReference type="ARBA" id="ARBA00019144"/>
    </source>
</evidence>
<feature type="compositionally biased region" description="Basic and acidic residues" evidence="4">
    <location>
        <begin position="178"/>
        <end position="193"/>
    </location>
</feature>
<keyword evidence="3" id="KW-0175">Coiled coil</keyword>
<evidence type="ECO:0000259" key="5">
    <source>
        <dbReference type="PROSITE" id="PS50086"/>
    </source>
</evidence>
<dbReference type="RefSeq" id="XP_002547833.1">
    <property type="nucleotide sequence ID" value="XM_002547787.1"/>
</dbReference>
<dbReference type="InterPro" id="IPR035969">
    <property type="entry name" value="Rab-GAP_TBC_sf"/>
</dbReference>
<dbReference type="OrthoDB" id="294251at2759"/>
<evidence type="ECO:0000256" key="4">
    <source>
        <dbReference type="SAM" id="MobiDB-lite"/>
    </source>
</evidence>
<accession>C5M9G8</accession>
<evidence type="ECO:0000313" key="6">
    <source>
        <dbReference type="EMBL" id="EER33312.1"/>
    </source>
</evidence>
<dbReference type="EMBL" id="GG692397">
    <property type="protein sequence ID" value="EER33312.1"/>
    <property type="molecule type" value="Genomic_DNA"/>
</dbReference>
<dbReference type="InterPro" id="IPR050302">
    <property type="entry name" value="Rab_GAP_TBC_domain"/>
</dbReference>
<dbReference type="GO" id="GO:0030427">
    <property type="term" value="C:site of polarized growth"/>
    <property type="evidence" value="ECO:0007669"/>
    <property type="project" value="UniProtKB-ARBA"/>
</dbReference>
<feature type="region of interest" description="Disordered" evidence="4">
    <location>
        <begin position="1"/>
        <end position="32"/>
    </location>
</feature>
<evidence type="ECO:0000313" key="7">
    <source>
        <dbReference type="Proteomes" id="UP000002037"/>
    </source>
</evidence>
<evidence type="ECO:0000256" key="3">
    <source>
        <dbReference type="SAM" id="Coils"/>
    </source>
</evidence>
<sequence length="577" mass="68501">MLSFKEDNDDIPPKSHSTFIQDEEDNDNQQEDVSQLHAFEESQIRKIISDRYNNDPINLIRQLSKDLQNKQNELLRLKEEIGDESDDDDDEFILDNELESIKNWDNDNNENTTNTKEDSFENYSIIENSQELPLELQSIKRKKSKLIILPIYNHQDLEIDKYGFIKKIRKPSTSRISSENKSRNKNNRCHDNDDSSSESIGILINENNESRLISQLKQISQIHDDANLYFDKKWDILIKDIKYYFMFDNNTSRNKQDIPSLGIRGVNLNHYYFPFVNLINQFGIPLRYRYLWLDLSGSNDIRINGEYQELVTIDKTTITPKIKKFIEEIELDLHRTLPSNYYFNNIFEFKPGVYFYKLQRILYAFVKKFPNIGYVQGMNKIIGTLLLGITDGDEEDVFWLFISLIEEILPKYNESTSFFNSISQIHQENVKLKDLLSLIIPDLYKHFIKLDVEIELITMNWWLTLFIDLKLINLDDWFKIFDNLLIGDQFLFLPCFTLSILKTLESSLLKLQSNDEIYKFLNMNNYQDNNNHHVDHHDDINIGFGIQYNLKFHELMKHYLNYSRRKEISDVFLNPVT</sequence>
<feature type="region of interest" description="Disordered" evidence="4">
    <location>
        <begin position="173"/>
        <end position="198"/>
    </location>
</feature>
<dbReference type="Proteomes" id="UP000002037">
    <property type="component" value="Unassembled WGS sequence"/>
</dbReference>
<keyword evidence="7" id="KW-1185">Reference proteome</keyword>
<dbReference type="STRING" id="294747.C5M9G8"/>
<feature type="coiled-coil region" evidence="3">
    <location>
        <begin position="60"/>
        <end position="87"/>
    </location>
</feature>
<dbReference type="SMART" id="SM00164">
    <property type="entry name" value="TBC"/>
    <property type="match status" value="1"/>
</dbReference>
<dbReference type="HOGENOM" id="CLU_028055_0_0_1"/>
<dbReference type="PROSITE" id="PS50086">
    <property type="entry name" value="TBC_RABGAP"/>
    <property type="match status" value="1"/>
</dbReference>
<evidence type="ECO:0000256" key="1">
    <source>
        <dbReference type="ARBA" id="ARBA00005521"/>
    </source>
</evidence>
<dbReference type="GeneID" id="8296261"/>